<comment type="caution">
    <text evidence="1">The sequence shown here is derived from an EMBL/GenBank/DDBJ whole genome shotgun (WGS) entry which is preliminary data.</text>
</comment>
<accession>A0ACC2HZL4</accession>
<reference evidence="1" key="1">
    <citation type="submission" date="2022-11" db="EMBL/GenBank/DDBJ databases">
        <title>Genome Sequence of Boeremia exigua.</title>
        <authorList>
            <person name="Buettner E."/>
        </authorList>
    </citation>
    <scope>NUCLEOTIDE SEQUENCE</scope>
    <source>
        <strain evidence="1">CU02</strain>
    </source>
</reference>
<name>A0ACC2HZL4_9PLEO</name>
<evidence type="ECO:0000313" key="2">
    <source>
        <dbReference type="Proteomes" id="UP001153331"/>
    </source>
</evidence>
<sequence>MELLPTSLLPARANRLSLPPRPPVSYLLLYNVWLVLCAQQHIAHASPVAHCLTRKAVDVSPEGHTTPEPTPTSSTNGGVVDCGKRSDRNAHSLDDESVSSRRRCKGPVSTCSGSAIAANSTVQDDSADASKEAADRAADAWRHIGFLSEWQMYAQALQGDNWRGEKMDKAKIDKMSDQQIGQMYELMQAIQKQNSEDAEAEEADAAVPLDDPKKPDQ</sequence>
<dbReference type="EMBL" id="JAPHNI010000736">
    <property type="protein sequence ID" value="KAJ8108527.1"/>
    <property type="molecule type" value="Genomic_DNA"/>
</dbReference>
<organism evidence="1 2">
    <name type="scientific">Boeremia exigua</name>
    <dbReference type="NCBI Taxonomy" id="749465"/>
    <lineage>
        <taxon>Eukaryota</taxon>
        <taxon>Fungi</taxon>
        <taxon>Dikarya</taxon>
        <taxon>Ascomycota</taxon>
        <taxon>Pezizomycotina</taxon>
        <taxon>Dothideomycetes</taxon>
        <taxon>Pleosporomycetidae</taxon>
        <taxon>Pleosporales</taxon>
        <taxon>Pleosporineae</taxon>
        <taxon>Didymellaceae</taxon>
        <taxon>Boeremia</taxon>
    </lineage>
</organism>
<gene>
    <name evidence="1" type="ORF">OPT61_g8110</name>
</gene>
<dbReference type="Proteomes" id="UP001153331">
    <property type="component" value="Unassembled WGS sequence"/>
</dbReference>
<keyword evidence="2" id="KW-1185">Reference proteome</keyword>
<proteinExistence type="predicted"/>
<protein>
    <submittedName>
        <fullName evidence="1">Uncharacterized protein</fullName>
    </submittedName>
</protein>
<evidence type="ECO:0000313" key="1">
    <source>
        <dbReference type="EMBL" id="KAJ8108527.1"/>
    </source>
</evidence>